<feature type="region of interest" description="Disordered" evidence="1">
    <location>
        <begin position="1"/>
        <end position="45"/>
    </location>
</feature>
<sequence>MSDEFVGDAEASIAVPFAPPEHNAVQSDSGVTSSENAVDTKETAATSRQIVETIMFVLSTVEEAGPERGEKKMQEGRSECYVLNSMANKLTRPMQT</sequence>
<dbReference type="EMBL" id="BPPX01000008">
    <property type="protein sequence ID" value="GJC82051.1"/>
    <property type="molecule type" value="Genomic_DNA"/>
</dbReference>
<organism evidence="2 3">
    <name type="scientific">Colletotrichum liriopes</name>
    <dbReference type="NCBI Taxonomy" id="708192"/>
    <lineage>
        <taxon>Eukaryota</taxon>
        <taxon>Fungi</taxon>
        <taxon>Dikarya</taxon>
        <taxon>Ascomycota</taxon>
        <taxon>Pezizomycotina</taxon>
        <taxon>Sordariomycetes</taxon>
        <taxon>Hypocreomycetidae</taxon>
        <taxon>Glomerellales</taxon>
        <taxon>Glomerellaceae</taxon>
        <taxon>Colletotrichum</taxon>
        <taxon>Colletotrichum spaethianum species complex</taxon>
    </lineage>
</organism>
<gene>
    <name evidence="2" type="ORF">ColLi_04889</name>
</gene>
<name>A0AA37GJA7_9PEZI</name>
<evidence type="ECO:0000313" key="2">
    <source>
        <dbReference type="EMBL" id="GJC82051.1"/>
    </source>
</evidence>
<proteinExistence type="predicted"/>
<keyword evidence="3" id="KW-1185">Reference proteome</keyword>
<accession>A0AA37GJA7</accession>
<evidence type="ECO:0000313" key="3">
    <source>
        <dbReference type="Proteomes" id="UP001055172"/>
    </source>
</evidence>
<protein>
    <submittedName>
        <fullName evidence="2">Uncharacterized protein</fullName>
    </submittedName>
</protein>
<dbReference type="Proteomes" id="UP001055172">
    <property type="component" value="Unassembled WGS sequence"/>
</dbReference>
<dbReference type="AlphaFoldDB" id="A0AA37GJA7"/>
<reference evidence="2 3" key="1">
    <citation type="submission" date="2021-07" db="EMBL/GenBank/DDBJ databases">
        <title>Genome data of Colletotrichum spaethianum.</title>
        <authorList>
            <person name="Utami Y.D."/>
            <person name="Hiruma K."/>
        </authorList>
    </citation>
    <scope>NUCLEOTIDE SEQUENCE [LARGE SCALE GENOMIC DNA]</scope>
    <source>
        <strain evidence="2 3">MAFF 242679</strain>
    </source>
</reference>
<feature type="compositionally biased region" description="Polar residues" evidence="1">
    <location>
        <begin position="24"/>
        <end position="45"/>
    </location>
</feature>
<comment type="caution">
    <text evidence="2">The sequence shown here is derived from an EMBL/GenBank/DDBJ whole genome shotgun (WGS) entry which is preliminary data.</text>
</comment>
<evidence type="ECO:0000256" key="1">
    <source>
        <dbReference type="SAM" id="MobiDB-lite"/>
    </source>
</evidence>